<dbReference type="PANTHER" id="PTHR33116:SF86">
    <property type="entry name" value="REVERSE TRANSCRIPTASE DOMAIN-CONTAINING PROTEIN"/>
    <property type="match status" value="1"/>
</dbReference>
<protein>
    <submittedName>
        <fullName evidence="1">Uncharacterized protein</fullName>
    </submittedName>
</protein>
<gene>
    <name evidence="1" type="ORF">VFH_U029440</name>
</gene>
<accession>A0AAV0YCA9</accession>
<organism evidence="1 2">
    <name type="scientific">Vicia faba</name>
    <name type="common">Broad bean</name>
    <name type="synonym">Faba vulgaris</name>
    <dbReference type="NCBI Taxonomy" id="3906"/>
    <lineage>
        <taxon>Eukaryota</taxon>
        <taxon>Viridiplantae</taxon>
        <taxon>Streptophyta</taxon>
        <taxon>Embryophyta</taxon>
        <taxon>Tracheophyta</taxon>
        <taxon>Spermatophyta</taxon>
        <taxon>Magnoliopsida</taxon>
        <taxon>eudicotyledons</taxon>
        <taxon>Gunneridae</taxon>
        <taxon>Pentapetalae</taxon>
        <taxon>rosids</taxon>
        <taxon>fabids</taxon>
        <taxon>Fabales</taxon>
        <taxon>Fabaceae</taxon>
        <taxon>Papilionoideae</taxon>
        <taxon>50 kb inversion clade</taxon>
        <taxon>NPAAA clade</taxon>
        <taxon>Hologalegina</taxon>
        <taxon>IRL clade</taxon>
        <taxon>Fabeae</taxon>
        <taxon>Vicia</taxon>
    </lineage>
</organism>
<dbReference type="AlphaFoldDB" id="A0AAV0YCA9"/>
<proteinExistence type="predicted"/>
<dbReference type="EMBL" id="CATIWC010000716">
    <property type="protein sequence ID" value="CAI8583486.1"/>
    <property type="molecule type" value="Genomic_DNA"/>
</dbReference>
<reference evidence="1 2" key="1">
    <citation type="submission" date="2023-01" db="EMBL/GenBank/DDBJ databases">
        <authorList>
            <person name="Kreplak J."/>
        </authorList>
    </citation>
    <scope>NUCLEOTIDE SEQUENCE [LARGE SCALE GENOMIC DNA]</scope>
</reference>
<dbReference type="Proteomes" id="UP001157006">
    <property type="component" value="Unassembled WGS sequence"/>
</dbReference>
<sequence length="246" mass="28435">MVNFDKSEAFFSRNMREEVKQMIHNRMGVKTVVSHSRYLGFSIVIGRSKKKVFSLMVERIWKKVKGWKEGFLSRAGKEVLIKAVAQVFPSYIVSCYRIPTEVCNEIERILAKFWWGAKDGERKIHWLSWENLAKAKCFGGVPVGESRYFSNYNILEAKVGYAPNYAWRSVFAAKELVMEGSRWRIGDGSKVYVWKDNWIPSNSGFKCLSDPKDADLGMKVCDLIIHELGCWNRELVENIFRPGEAK</sequence>
<evidence type="ECO:0000313" key="1">
    <source>
        <dbReference type="EMBL" id="CAI8583486.1"/>
    </source>
</evidence>
<dbReference type="PANTHER" id="PTHR33116">
    <property type="entry name" value="REVERSE TRANSCRIPTASE ZINC-BINDING DOMAIN-CONTAINING PROTEIN-RELATED-RELATED"/>
    <property type="match status" value="1"/>
</dbReference>
<comment type="caution">
    <text evidence="1">The sequence shown here is derived from an EMBL/GenBank/DDBJ whole genome shotgun (WGS) entry which is preliminary data.</text>
</comment>
<name>A0AAV0YCA9_VICFA</name>
<evidence type="ECO:0000313" key="2">
    <source>
        <dbReference type="Proteomes" id="UP001157006"/>
    </source>
</evidence>
<keyword evidence="2" id="KW-1185">Reference proteome</keyword>